<dbReference type="InterPro" id="IPR019496">
    <property type="entry name" value="NUFIP1_cons_dom"/>
</dbReference>
<feature type="compositionally biased region" description="Basic and acidic residues" evidence="1">
    <location>
        <begin position="94"/>
        <end position="118"/>
    </location>
</feature>
<dbReference type="AlphaFoldDB" id="A0A2G9HPB5"/>
<dbReference type="InterPro" id="IPR039136">
    <property type="entry name" value="NUFIP1-like"/>
</dbReference>
<evidence type="ECO:0000259" key="2">
    <source>
        <dbReference type="Pfam" id="PF10453"/>
    </source>
</evidence>
<evidence type="ECO:0000256" key="1">
    <source>
        <dbReference type="SAM" id="MobiDB-lite"/>
    </source>
</evidence>
<comment type="caution">
    <text evidence="3">The sequence shown here is derived from an EMBL/GenBank/DDBJ whole genome shotgun (WGS) entry which is preliminary data.</text>
</comment>
<dbReference type="GO" id="GO:0003723">
    <property type="term" value="F:RNA binding"/>
    <property type="evidence" value="ECO:0007669"/>
    <property type="project" value="InterPro"/>
</dbReference>
<name>A0A2G9HPB5_9LAMI</name>
<dbReference type="GO" id="GO:0000492">
    <property type="term" value="P:box C/D snoRNP assembly"/>
    <property type="evidence" value="ECO:0007669"/>
    <property type="project" value="TreeGrafter"/>
</dbReference>
<organism evidence="3 4">
    <name type="scientific">Handroanthus impetiginosus</name>
    <dbReference type="NCBI Taxonomy" id="429701"/>
    <lineage>
        <taxon>Eukaryota</taxon>
        <taxon>Viridiplantae</taxon>
        <taxon>Streptophyta</taxon>
        <taxon>Embryophyta</taxon>
        <taxon>Tracheophyta</taxon>
        <taxon>Spermatophyta</taxon>
        <taxon>Magnoliopsida</taxon>
        <taxon>eudicotyledons</taxon>
        <taxon>Gunneridae</taxon>
        <taxon>Pentapetalae</taxon>
        <taxon>asterids</taxon>
        <taxon>lamiids</taxon>
        <taxon>Lamiales</taxon>
        <taxon>Bignoniaceae</taxon>
        <taxon>Crescentiina</taxon>
        <taxon>Tabebuia alliance</taxon>
        <taxon>Handroanthus</taxon>
    </lineage>
</organism>
<accession>A0A2G9HPB5</accession>
<evidence type="ECO:0000313" key="4">
    <source>
        <dbReference type="Proteomes" id="UP000231279"/>
    </source>
</evidence>
<feature type="region of interest" description="Disordered" evidence="1">
    <location>
        <begin position="94"/>
        <end position="152"/>
    </location>
</feature>
<feature type="compositionally biased region" description="Polar residues" evidence="1">
    <location>
        <begin position="119"/>
        <end position="133"/>
    </location>
</feature>
<gene>
    <name evidence="3" type="ORF">CDL12_08187</name>
</gene>
<keyword evidence="4" id="KW-1185">Reference proteome</keyword>
<dbReference type="PANTHER" id="PTHR13309:SF0">
    <property type="entry name" value="FMR1-INTERACTING PROTEIN NUFIP1"/>
    <property type="match status" value="1"/>
</dbReference>
<protein>
    <recommendedName>
        <fullName evidence="2">FMR1-interacting protein 1 conserved domain-containing protein</fullName>
    </recommendedName>
</protein>
<dbReference type="PANTHER" id="PTHR13309">
    <property type="entry name" value="NUCLEAR FRAGILE X MENTAL RETARDATION PROTEIN INTERACTING PROTEIN 1"/>
    <property type="match status" value="1"/>
</dbReference>
<feature type="domain" description="FMR1-interacting protein 1 conserved" evidence="2">
    <location>
        <begin position="4"/>
        <end position="38"/>
    </location>
</feature>
<dbReference type="Proteomes" id="UP000231279">
    <property type="component" value="Unassembled WGS sequence"/>
</dbReference>
<evidence type="ECO:0000313" key="3">
    <source>
        <dbReference type="EMBL" id="PIN19130.1"/>
    </source>
</evidence>
<proteinExistence type="predicted"/>
<reference evidence="4" key="1">
    <citation type="journal article" date="2018" name="Gigascience">
        <title>Genome assembly of the Pink Ipe (Handroanthus impetiginosus, Bignoniaceae), a highly valued, ecologically keystone Neotropical timber forest tree.</title>
        <authorList>
            <person name="Silva-Junior O.B."/>
            <person name="Grattapaglia D."/>
            <person name="Novaes E."/>
            <person name="Collevatti R.G."/>
        </authorList>
    </citation>
    <scope>NUCLEOTIDE SEQUENCE [LARGE SCALE GENOMIC DNA]</scope>
    <source>
        <strain evidence="4">cv. UFG-1</strain>
    </source>
</reference>
<dbReference type="EMBL" id="NKXS01001328">
    <property type="protein sequence ID" value="PIN19130.1"/>
    <property type="molecule type" value="Genomic_DNA"/>
</dbReference>
<dbReference type="Pfam" id="PF10453">
    <property type="entry name" value="NUFIP1"/>
    <property type="match status" value="1"/>
</dbReference>
<dbReference type="GO" id="GO:0005634">
    <property type="term" value="C:nucleus"/>
    <property type="evidence" value="ECO:0007669"/>
    <property type="project" value="TreeGrafter"/>
</dbReference>
<dbReference type="OrthoDB" id="273070at2759"/>
<sequence>MLNYTEQEIRQWREERRKNYPSNANVEKKLKSNSTESKVTDEVAKIRRQQLKEILAKQAELGIEVAEIPSCYLSDSELRTDGRQQKNKVFGKRDRCHNNFDKKGKFHQNDRYSKRQRSENNGSANLPHQSDQFSTKHRLANGSTTNIRTDNKREPSLLKKLLSSDIKRDKKHLLQVFRFMVMNSFFESWPEKPLKFPVVIVKESGDESELVEEKPQRYKGDTCDGITSTTIENHMVCNDDFDDRISDEADALDEAAAGCSKAYFAAAGKTERLQEVGEVLD</sequence>